<evidence type="ECO:0000313" key="1">
    <source>
        <dbReference type="EMBL" id="NYE03362.1"/>
    </source>
</evidence>
<protein>
    <submittedName>
        <fullName evidence="1">Uncharacterized protein</fullName>
    </submittedName>
</protein>
<dbReference type="EMBL" id="JACCBX010000001">
    <property type="protein sequence ID" value="NYE03362.1"/>
    <property type="molecule type" value="Genomic_DNA"/>
</dbReference>
<reference evidence="2" key="2">
    <citation type="submission" date="2020-08" db="EMBL/GenBank/DDBJ databases">
        <title>The Agave Microbiome: Exploring the role of microbial communities in plant adaptations to desert environments.</title>
        <authorList>
            <person name="Partida-Martinez L.P."/>
        </authorList>
    </citation>
    <scope>NUCLEOTIDE SEQUENCE [LARGE SCALE GENOMIC DNA]</scope>
    <source>
        <strain evidence="2">AT2.8</strain>
    </source>
</reference>
<accession>A0A852T3V8</accession>
<comment type="caution">
    <text evidence="1">The sequence shown here is derived from an EMBL/GenBank/DDBJ whole genome shotgun (WGS) entry which is preliminary data.</text>
</comment>
<evidence type="ECO:0000313" key="2">
    <source>
        <dbReference type="Proteomes" id="UP000548423"/>
    </source>
</evidence>
<dbReference type="AlphaFoldDB" id="A0A852T3V8"/>
<proteinExistence type="predicted"/>
<sequence length="35" mass="3524">MTGSIRAAGPVLITRTTPAPITIHGQTSFLAAGCI</sequence>
<dbReference type="PROSITE" id="PS51257">
    <property type="entry name" value="PROKAR_LIPOPROTEIN"/>
    <property type="match status" value="1"/>
</dbReference>
<organism evidence="1 2">
    <name type="scientific">Neobacillus niacini</name>
    <dbReference type="NCBI Taxonomy" id="86668"/>
    <lineage>
        <taxon>Bacteria</taxon>
        <taxon>Bacillati</taxon>
        <taxon>Bacillota</taxon>
        <taxon>Bacilli</taxon>
        <taxon>Bacillales</taxon>
        <taxon>Bacillaceae</taxon>
        <taxon>Neobacillus</taxon>
    </lineage>
</organism>
<reference evidence="2" key="1">
    <citation type="submission" date="2020-07" db="EMBL/GenBank/DDBJ databases">
        <authorList>
            <person name="Partida-Martinez L."/>
            <person name="Huntemann M."/>
            <person name="Clum A."/>
            <person name="Wang J."/>
            <person name="Palaniappan K."/>
            <person name="Ritter S."/>
            <person name="Chen I.-M."/>
            <person name="Stamatis D."/>
            <person name="Reddy T."/>
            <person name="O'Malley R."/>
            <person name="Daum C."/>
            <person name="Shapiro N."/>
            <person name="Ivanova N."/>
            <person name="Kyrpides N."/>
            <person name="Woyke T."/>
        </authorList>
    </citation>
    <scope>NUCLEOTIDE SEQUENCE [LARGE SCALE GENOMIC DNA]</scope>
    <source>
        <strain evidence="2">AT2.8</strain>
    </source>
</reference>
<dbReference type="Proteomes" id="UP000548423">
    <property type="component" value="Unassembled WGS sequence"/>
</dbReference>
<gene>
    <name evidence="1" type="ORF">F4694_000081</name>
</gene>
<name>A0A852T3V8_9BACI</name>